<proteinExistence type="predicted"/>
<accession>A0AB38DID4</accession>
<evidence type="ECO:0000313" key="2">
    <source>
        <dbReference type="Proteomes" id="UP000190366"/>
    </source>
</evidence>
<dbReference type="AlphaFoldDB" id="A0AB38DID4"/>
<dbReference type="RefSeq" id="WP_165587234.1">
    <property type="nucleotide sequence ID" value="NZ_CP065272.1"/>
</dbReference>
<evidence type="ECO:0000313" key="1">
    <source>
        <dbReference type="EMBL" id="SKZ13697.1"/>
    </source>
</evidence>
<organism evidence="1 2">
    <name type="scientific">Mycobacteroides abscessus subsp. massiliense</name>
    <dbReference type="NCBI Taxonomy" id="1962118"/>
    <lineage>
        <taxon>Bacteria</taxon>
        <taxon>Bacillati</taxon>
        <taxon>Actinomycetota</taxon>
        <taxon>Actinomycetes</taxon>
        <taxon>Mycobacteriales</taxon>
        <taxon>Mycobacteriaceae</taxon>
        <taxon>Mycobacteroides</taxon>
        <taxon>Mycobacteroides abscessus</taxon>
    </lineage>
</organism>
<evidence type="ECO:0008006" key="3">
    <source>
        <dbReference type="Google" id="ProtNLM"/>
    </source>
</evidence>
<dbReference type="EMBL" id="FVQL01000001">
    <property type="protein sequence ID" value="SKZ13697.1"/>
    <property type="molecule type" value="Genomic_DNA"/>
</dbReference>
<sequence>MTTSRTWFRFHCMRCAREFQTDRIAHECFKCRTAQRDAFPEGPAEVIELSST</sequence>
<gene>
    <name evidence="1" type="ORF">SAMEA2275630_03722</name>
</gene>
<reference evidence="1 2" key="1">
    <citation type="submission" date="2016-11" db="EMBL/GenBank/DDBJ databases">
        <authorList>
            <consortium name="Pathogen Informatics"/>
        </authorList>
    </citation>
    <scope>NUCLEOTIDE SEQUENCE [LARGE SCALE GENOMIC DNA]</scope>
    <source>
        <strain evidence="1 2">1168</strain>
    </source>
</reference>
<name>A0AB38DID4_9MYCO</name>
<comment type="caution">
    <text evidence="1">The sequence shown here is derived from an EMBL/GenBank/DDBJ whole genome shotgun (WGS) entry which is preliminary data.</text>
</comment>
<dbReference type="Proteomes" id="UP000190366">
    <property type="component" value="Unassembled WGS sequence"/>
</dbReference>
<protein>
    <recommendedName>
        <fullName evidence="3">RNHCP domain-containing protein</fullName>
    </recommendedName>
</protein>